<accession>A0A1V4IVG4</accession>
<dbReference type="SUPFAM" id="SSF48295">
    <property type="entry name" value="TrpR-like"/>
    <property type="match status" value="1"/>
</dbReference>
<dbReference type="InterPro" id="IPR010921">
    <property type="entry name" value="Trp_repressor/repl_initiator"/>
</dbReference>
<gene>
    <name evidence="1" type="ORF">CLORY_11890</name>
</gene>
<organism evidence="1 2">
    <name type="scientific">Clostridium oryzae</name>
    <dbReference type="NCBI Taxonomy" id="1450648"/>
    <lineage>
        <taxon>Bacteria</taxon>
        <taxon>Bacillati</taxon>
        <taxon>Bacillota</taxon>
        <taxon>Clostridia</taxon>
        <taxon>Eubacteriales</taxon>
        <taxon>Clostridiaceae</taxon>
        <taxon>Clostridium</taxon>
    </lineage>
</organism>
<dbReference type="OrthoDB" id="1930532at2"/>
<proteinExistence type="predicted"/>
<protein>
    <submittedName>
        <fullName evidence="1">Uncharacterized protein</fullName>
    </submittedName>
</protein>
<keyword evidence="2" id="KW-1185">Reference proteome</keyword>
<dbReference type="AlphaFoldDB" id="A0A1V4IVG4"/>
<sequence length="101" mass="12291">MSIGYYSQERYEKIINIICGYKGIEREELKKIMKDIHSRYIFFLLLKKYKCYSLEKVKDVIDNISDRSFRNNVKKAEAKFFTNKQFRDEYLEIEQIAKKIT</sequence>
<dbReference type="RefSeq" id="WP_079422612.1">
    <property type="nucleotide sequence ID" value="NZ_MZGV01000009.1"/>
</dbReference>
<dbReference type="Proteomes" id="UP000190080">
    <property type="component" value="Unassembled WGS sequence"/>
</dbReference>
<evidence type="ECO:0000313" key="1">
    <source>
        <dbReference type="EMBL" id="OPJ63407.1"/>
    </source>
</evidence>
<name>A0A1V4IVG4_9CLOT</name>
<comment type="caution">
    <text evidence="1">The sequence shown here is derived from an EMBL/GenBank/DDBJ whole genome shotgun (WGS) entry which is preliminary data.</text>
</comment>
<evidence type="ECO:0000313" key="2">
    <source>
        <dbReference type="Proteomes" id="UP000190080"/>
    </source>
</evidence>
<reference evidence="1 2" key="1">
    <citation type="submission" date="2017-03" db="EMBL/GenBank/DDBJ databases">
        <title>Genome sequence of Clostridium oryzae DSM 28571.</title>
        <authorList>
            <person name="Poehlein A."/>
            <person name="Daniel R."/>
        </authorList>
    </citation>
    <scope>NUCLEOTIDE SEQUENCE [LARGE SCALE GENOMIC DNA]</scope>
    <source>
        <strain evidence="1 2">DSM 28571</strain>
    </source>
</reference>
<dbReference type="GO" id="GO:0043565">
    <property type="term" value="F:sequence-specific DNA binding"/>
    <property type="evidence" value="ECO:0007669"/>
    <property type="project" value="InterPro"/>
</dbReference>
<dbReference type="Gene3D" id="1.10.1750.10">
    <property type="match status" value="1"/>
</dbReference>
<dbReference type="STRING" id="1450648.CLORY_11890"/>
<dbReference type="EMBL" id="MZGV01000009">
    <property type="protein sequence ID" value="OPJ63407.1"/>
    <property type="molecule type" value="Genomic_DNA"/>
</dbReference>